<evidence type="ECO:0000313" key="1">
    <source>
        <dbReference type="EMBL" id="CAF3856922.1"/>
    </source>
</evidence>
<sequence length="157" mass="17883">MLTNTLGYVRKQDRVDESDANVLAMFTKTLAIIDCISTLITIRSEYYDRFDGIILRIIYLLPSLCKMNVIPSHVLIEALATMKHAQNLTILFIDSDLFPTFMDKNVVVSNELDPAARLPELDSAFLGRLEIMCSENQLADEWIPVFIKLLEVTRDTI</sequence>
<accession>A0A819EYA1</accession>
<comment type="caution">
    <text evidence="1">The sequence shown here is derived from an EMBL/GenBank/DDBJ whole genome shotgun (WGS) entry which is preliminary data.</text>
</comment>
<name>A0A819EYA1_9BILA</name>
<feature type="non-terminal residue" evidence="1">
    <location>
        <position position="157"/>
    </location>
</feature>
<gene>
    <name evidence="1" type="ORF">OXD698_LOCUS21587</name>
</gene>
<protein>
    <submittedName>
        <fullName evidence="1">Uncharacterized protein</fullName>
    </submittedName>
</protein>
<evidence type="ECO:0000313" key="2">
    <source>
        <dbReference type="Proteomes" id="UP000663844"/>
    </source>
</evidence>
<organism evidence="1 2">
    <name type="scientific">Adineta steineri</name>
    <dbReference type="NCBI Taxonomy" id="433720"/>
    <lineage>
        <taxon>Eukaryota</taxon>
        <taxon>Metazoa</taxon>
        <taxon>Spiralia</taxon>
        <taxon>Gnathifera</taxon>
        <taxon>Rotifera</taxon>
        <taxon>Eurotatoria</taxon>
        <taxon>Bdelloidea</taxon>
        <taxon>Adinetida</taxon>
        <taxon>Adinetidae</taxon>
        <taxon>Adineta</taxon>
    </lineage>
</organism>
<reference evidence="1" key="1">
    <citation type="submission" date="2021-02" db="EMBL/GenBank/DDBJ databases">
        <authorList>
            <person name="Nowell W R."/>
        </authorList>
    </citation>
    <scope>NUCLEOTIDE SEQUENCE</scope>
</reference>
<proteinExistence type="predicted"/>
<dbReference type="Proteomes" id="UP000663844">
    <property type="component" value="Unassembled WGS sequence"/>
</dbReference>
<dbReference type="EMBL" id="CAJOAZ010001785">
    <property type="protein sequence ID" value="CAF3856922.1"/>
    <property type="molecule type" value="Genomic_DNA"/>
</dbReference>
<dbReference type="AlphaFoldDB" id="A0A819EYA1"/>